<name>A6K768_RAT</name>
<evidence type="ECO:0000313" key="2">
    <source>
        <dbReference type="Proteomes" id="UP000234681"/>
    </source>
</evidence>
<evidence type="ECO:0000313" key="1">
    <source>
        <dbReference type="EMBL" id="EDL95152.1"/>
    </source>
</evidence>
<accession>A6K768</accession>
<reference evidence="1 2" key="1">
    <citation type="submission" date="2005-09" db="EMBL/GenBank/DDBJ databases">
        <authorList>
            <person name="Mural R.J."/>
            <person name="Li P.W."/>
            <person name="Adams M.D."/>
            <person name="Amanatides P.G."/>
            <person name="Baden-Tillson H."/>
            <person name="Barnstead M."/>
            <person name="Chin S.H."/>
            <person name="Dew I."/>
            <person name="Evans C.A."/>
            <person name="Ferriera S."/>
            <person name="Flanigan M."/>
            <person name="Fosler C."/>
            <person name="Glodek A."/>
            <person name="Gu Z."/>
            <person name="Holt R.A."/>
            <person name="Jennings D."/>
            <person name="Kraft C.L."/>
            <person name="Lu F."/>
            <person name="Nguyen T."/>
            <person name="Nusskern D.R."/>
            <person name="Pfannkoch C.M."/>
            <person name="Sitter C."/>
            <person name="Sutton G.G."/>
            <person name="Venter J.C."/>
            <person name="Wang Z."/>
            <person name="Woodage T."/>
            <person name="Zheng X.H."/>
            <person name="Zhong F."/>
        </authorList>
    </citation>
    <scope>NUCLEOTIDE SEQUENCE [LARGE SCALE GENOMIC DNA]</scope>
    <source>
        <strain>BN</strain>
        <strain evidence="2">Sprague-Dawley</strain>
    </source>
</reference>
<proteinExistence type="predicted"/>
<dbReference type="EMBL" id="CH474026">
    <property type="protein sequence ID" value="EDL95152.1"/>
    <property type="molecule type" value="Genomic_DNA"/>
</dbReference>
<sequence>MADAFMNMCSPIVEEFVRGLWYSINIYFEKWLVSANISLLEILAPTPLVSVEMSVGPNRV</sequence>
<dbReference type="Proteomes" id="UP000234681">
    <property type="component" value="Chromosome 3"/>
</dbReference>
<dbReference type="AlphaFoldDB" id="A6K768"/>
<organism evidence="1 2">
    <name type="scientific">Rattus norvegicus</name>
    <name type="common">Rat</name>
    <dbReference type="NCBI Taxonomy" id="10116"/>
    <lineage>
        <taxon>Eukaryota</taxon>
        <taxon>Metazoa</taxon>
        <taxon>Chordata</taxon>
        <taxon>Craniata</taxon>
        <taxon>Vertebrata</taxon>
        <taxon>Euteleostomi</taxon>
        <taxon>Mammalia</taxon>
        <taxon>Eutheria</taxon>
        <taxon>Euarchontoglires</taxon>
        <taxon>Glires</taxon>
        <taxon>Rodentia</taxon>
        <taxon>Myomorpha</taxon>
        <taxon>Muroidea</taxon>
        <taxon>Muridae</taxon>
        <taxon>Murinae</taxon>
        <taxon>Rattus</taxon>
    </lineage>
</organism>
<gene>
    <name evidence="1" type="ORF">rCG_63272</name>
</gene>
<protein>
    <submittedName>
        <fullName evidence="1">RCG63272</fullName>
    </submittedName>
</protein>